<feature type="transmembrane region" description="Helical" evidence="2">
    <location>
        <begin position="155"/>
        <end position="188"/>
    </location>
</feature>
<dbReference type="Proteomes" id="UP000269692">
    <property type="component" value="Unassembled WGS sequence"/>
</dbReference>
<gene>
    <name evidence="3" type="ORF">D9R14_03840</name>
</gene>
<evidence type="ECO:0000256" key="1">
    <source>
        <dbReference type="SAM" id="MobiDB-lite"/>
    </source>
</evidence>
<proteinExistence type="predicted"/>
<feature type="transmembrane region" description="Helical" evidence="2">
    <location>
        <begin position="14"/>
        <end position="40"/>
    </location>
</feature>
<feature type="region of interest" description="Disordered" evidence="1">
    <location>
        <begin position="196"/>
        <end position="226"/>
    </location>
</feature>
<comment type="caution">
    <text evidence="3">The sequence shown here is derived from an EMBL/GenBank/DDBJ whole genome shotgun (WGS) entry which is preliminary data.</text>
</comment>
<evidence type="ECO:0000313" key="4">
    <source>
        <dbReference type="Proteomes" id="UP000269692"/>
    </source>
</evidence>
<evidence type="ECO:0000313" key="3">
    <source>
        <dbReference type="EMBL" id="RLP81133.1"/>
    </source>
</evidence>
<dbReference type="AlphaFoldDB" id="A0A3L7AKT0"/>
<keyword evidence="2" id="KW-1133">Transmembrane helix</keyword>
<sequence>MLPIYYFIEKKKEFFFLALICMLLTLSRTAWASLILALMAIAWVESLRPSRILALGAIGLLFVAALPFVLELMGRDTSFLVDSRLGGRATQIEYFDTFKLEPQEPVGSIYEVVYASIYRNYGLFGLATFLVYLAGPIIVVLLGPGRRRTFNRACIAGLGVYIGTAASDGAILLIPTMALYFFIAVLALEVEDPDDDQVAAPPARVAPEKLPTRYSGQWRRPNKLRS</sequence>
<feature type="transmembrane region" description="Helical" evidence="2">
    <location>
        <begin position="121"/>
        <end position="143"/>
    </location>
</feature>
<dbReference type="EMBL" id="RCTF01000002">
    <property type="protein sequence ID" value="RLP81133.1"/>
    <property type="molecule type" value="Genomic_DNA"/>
</dbReference>
<name>A0A3L7AKT0_9HYPH</name>
<dbReference type="GO" id="GO:0016874">
    <property type="term" value="F:ligase activity"/>
    <property type="evidence" value="ECO:0007669"/>
    <property type="project" value="UniProtKB-KW"/>
</dbReference>
<organism evidence="3 4">
    <name type="scientific">Xanthobacter tagetidis</name>
    <dbReference type="NCBI Taxonomy" id="60216"/>
    <lineage>
        <taxon>Bacteria</taxon>
        <taxon>Pseudomonadati</taxon>
        <taxon>Pseudomonadota</taxon>
        <taxon>Alphaproteobacteria</taxon>
        <taxon>Hyphomicrobiales</taxon>
        <taxon>Xanthobacteraceae</taxon>
        <taxon>Xanthobacter</taxon>
    </lineage>
</organism>
<keyword evidence="4" id="KW-1185">Reference proteome</keyword>
<keyword evidence="2" id="KW-0812">Transmembrane</keyword>
<feature type="transmembrane region" description="Helical" evidence="2">
    <location>
        <begin position="52"/>
        <end position="70"/>
    </location>
</feature>
<protein>
    <submittedName>
        <fullName evidence="3">O-antigen ligase domain-containing protein</fullName>
    </submittedName>
</protein>
<reference evidence="3 4" key="1">
    <citation type="submission" date="2018-10" db="EMBL/GenBank/DDBJ databases">
        <title>Xanthobacter tagetidis genome sequencing and assembly.</title>
        <authorList>
            <person name="Maclea K.S."/>
            <person name="Goen A.E."/>
            <person name="Fatima S.A."/>
        </authorList>
    </citation>
    <scope>NUCLEOTIDE SEQUENCE [LARGE SCALE GENOMIC DNA]</scope>
    <source>
        <strain evidence="3 4">ATCC 700314</strain>
    </source>
</reference>
<keyword evidence="2" id="KW-0472">Membrane</keyword>
<keyword evidence="3" id="KW-0436">Ligase</keyword>
<accession>A0A3L7AKT0</accession>
<evidence type="ECO:0000256" key="2">
    <source>
        <dbReference type="SAM" id="Phobius"/>
    </source>
</evidence>